<comment type="caution">
    <text evidence="3">The sequence shown here is derived from an EMBL/GenBank/DDBJ whole genome shotgun (WGS) entry which is preliminary data.</text>
</comment>
<dbReference type="Proteomes" id="UP000271624">
    <property type="component" value="Unassembled WGS sequence"/>
</dbReference>
<proteinExistence type="predicted"/>
<dbReference type="CDD" id="cd05379">
    <property type="entry name" value="CAP_bacterial"/>
    <property type="match status" value="1"/>
</dbReference>
<evidence type="ECO:0000256" key="1">
    <source>
        <dbReference type="SAM" id="Phobius"/>
    </source>
</evidence>
<dbReference type="PANTHER" id="PTHR31157:SF1">
    <property type="entry name" value="SCP DOMAIN-CONTAINING PROTEIN"/>
    <property type="match status" value="1"/>
</dbReference>
<dbReference type="AlphaFoldDB" id="A0A3S1AY49"/>
<name>A0A3S1AY49_9CYAN</name>
<dbReference type="RefSeq" id="WP_127084929.1">
    <property type="nucleotide sequence ID" value="NZ_RSCL01000020.1"/>
</dbReference>
<keyword evidence="4" id="KW-1185">Reference proteome</keyword>
<evidence type="ECO:0000313" key="4">
    <source>
        <dbReference type="Proteomes" id="UP000271624"/>
    </source>
</evidence>
<evidence type="ECO:0000259" key="2">
    <source>
        <dbReference type="Pfam" id="PF00188"/>
    </source>
</evidence>
<keyword evidence="1" id="KW-1133">Transmembrane helix</keyword>
<evidence type="ECO:0000313" key="3">
    <source>
        <dbReference type="EMBL" id="RUT01219.1"/>
    </source>
</evidence>
<keyword evidence="1" id="KW-0812">Transmembrane</keyword>
<reference evidence="3" key="1">
    <citation type="submission" date="2018-12" db="EMBL/GenBank/DDBJ databases">
        <authorList>
            <person name="Will S."/>
            <person name="Neumann-Schaal M."/>
            <person name="Henke P."/>
        </authorList>
    </citation>
    <scope>NUCLEOTIDE SEQUENCE</scope>
    <source>
        <strain evidence="3">PCC 7102</strain>
    </source>
</reference>
<dbReference type="InterPro" id="IPR035940">
    <property type="entry name" value="CAP_sf"/>
</dbReference>
<dbReference type="SUPFAM" id="SSF55797">
    <property type="entry name" value="PR-1-like"/>
    <property type="match status" value="1"/>
</dbReference>
<feature type="transmembrane region" description="Helical" evidence="1">
    <location>
        <begin position="12"/>
        <end position="31"/>
    </location>
</feature>
<dbReference type="EMBL" id="RSCL01000020">
    <property type="protein sequence ID" value="RUT01219.1"/>
    <property type="molecule type" value="Genomic_DNA"/>
</dbReference>
<sequence length="221" mass="24957">MTTDNKTGTWWRYILFLAIIIFAGPATYFTAQALRGHPVDPNYFWTEWSPFGLFGGRLYNGKGGTNWKIGEAKANILNADELRKLPEVRQFALELVNRDRNLNTLGSVVIDPILNDAAQRHAEDMAQRRYFDHKSPEGKTPRDRFIAAGGSEYNGVGENIAYQPTSNSFGLTYGVAEELQRGWMYSNGHRENLLTPEYKKFGYGIAVTPSGRVYAVQMFSD</sequence>
<dbReference type="InterPro" id="IPR014044">
    <property type="entry name" value="CAP_dom"/>
</dbReference>
<accession>A0A3S1AY49</accession>
<keyword evidence="1" id="KW-0472">Membrane</keyword>
<organism evidence="3 4">
    <name type="scientific">Dulcicalothrix desertica PCC 7102</name>
    <dbReference type="NCBI Taxonomy" id="232991"/>
    <lineage>
        <taxon>Bacteria</taxon>
        <taxon>Bacillati</taxon>
        <taxon>Cyanobacteriota</taxon>
        <taxon>Cyanophyceae</taxon>
        <taxon>Nostocales</taxon>
        <taxon>Calotrichaceae</taxon>
        <taxon>Dulcicalothrix</taxon>
    </lineage>
</organism>
<dbReference type="OrthoDB" id="9783944at2"/>
<gene>
    <name evidence="3" type="ORF">DSM106972_067700</name>
</gene>
<dbReference type="Pfam" id="PF00188">
    <property type="entry name" value="CAP"/>
    <property type="match status" value="1"/>
</dbReference>
<feature type="domain" description="SCP" evidence="2">
    <location>
        <begin position="93"/>
        <end position="219"/>
    </location>
</feature>
<protein>
    <recommendedName>
        <fullName evidence="2">SCP domain-containing protein</fullName>
    </recommendedName>
</protein>
<reference evidence="3" key="2">
    <citation type="journal article" date="2019" name="Genome Biol. Evol.">
        <title>Day and night: Metabolic profiles and evolutionary relationships of six axenic non-marine cyanobacteria.</title>
        <authorList>
            <person name="Will S.E."/>
            <person name="Henke P."/>
            <person name="Boedeker C."/>
            <person name="Huang S."/>
            <person name="Brinkmann H."/>
            <person name="Rohde M."/>
            <person name="Jarek M."/>
            <person name="Friedl T."/>
            <person name="Seufert S."/>
            <person name="Schumacher M."/>
            <person name="Overmann J."/>
            <person name="Neumann-Schaal M."/>
            <person name="Petersen J."/>
        </authorList>
    </citation>
    <scope>NUCLEOTIDE SEQUENCE [LARGE SCALE GENOMIC DNA]</scope>
    <source>
        <strain evidence="3">PCC 7102</strain>
    </source>
</reference>
<dbReference type="PANTHER" id="PTHR31157">
    <property type="entry name" value="SCP DOMAIN-CONTAINING PROTEIN"/>
    <property type="match status" value="1"/>
</dbReference>
<dbReference type="Gene3D" id="3.40.33.10">
    <property type="entry name" value="CAP"/>
    <property type="match status" value="1"/>
</dbReference>